<dbReference type="Proteomes" id="UP000054270">
    <property type="component" value="Unassembled WGS sequence"/>
</dbReference>
<reference evidence="3" key="1">
    <citation type="submission" date="2014-04" db="EMBL/GenBank/DDBJ databases">
        <title>Evolutionary Origins and Diversification of the Mycorrhizal Mutualists.</title>
        <authorList>
            <consortium name="DOE Joint Genome Institute"/>
            <consortium name="Mycorrhizal Genomics Consortium"/>
            <person name="Kohler A."/>
            <person name="Kuo A."/>
            <person name="Nagy L.G."/>
            <person name="Floudas D."/>
            <person name="Copeland A."/>
            <person name="Barry K.W."/>
            <person name="Cichocki N."/>
            <person name="Veneault-Fourrey C."/>
            <person name="LaButti K."/>
            <person name="Lindquist E.A."/>
            <person name="Lipzen A."/>
            <person name="Lundell T."/>
            <person name="Morin E."/>
            <person name="Murat C."/>
            <person name="Riley R."/>
            <person name="Ohm R."/>
            <person name="Sun H."/>
            <person name="Tunlid A."/>
            <person name="Henrissat B."/>
            <person name="Grigoriev I.V."/>
            <person name="Hibbett D.S."/>
            <person name="Martin F."/>
        </authorList>
    </citation>
    <scope>NUCLEOTIDE SEQUENCE [LARGE SCALE GENOMIC DNA]</scope>
    <source>
        <strain evidence="3">FD-334 SS-4</strain>
    </source>
</reference>
<accession>A0A0D2NCC1</accession>
<sequence length="238" mass="24953">MDTPITKAFVSACQAGDLAEAEAALSSWRSSADGNMHVPSSNADHPLQAGLVAAAEKGHAGIVKFLLESGFRVSPDVVLAASKSQSSAVFQAMIDAGWDINQSAGLTGDALSHAAAADRYALAKWLLEHGADPNCNDRAGMWTTLDLVLLDNGADAHEVPDNDLTTDEEREGGLRRMNWFKAVHMPAPPAEERNDTRTRTVADAPSGMSEGSELDEIGLQEGDIEGRGVAHPNIGGAG</sequence>
<dbReference type="AlphaFoldDB" id="A0A0D2NCC1"/>
<evidence type="ECO:0000256" key="1">
    <source>
        <dbReference type="SAM" id="MobiDB-lite"/>
    </source>
</evidence>
<proteinExistence type="predicted"/>
<dbReference type="Pfam" id="PF12796">
    <property type="entry name" value="Ank_2"/>
    <property type="match status" value="1"/>
</dbReference>
<dbReference type="InterPro" id="IPR002110">
    <property type="entry name" value="Ankyrin_rpt"/>
</dbReference>
<gene>
    <name evidence="2" type="ORF">HYPSUDRAFT_220612</name>
</gene>
<keyword evidence="3" id="KW-1185">Reference proteome</keyword>
<name>A0A0D2NCC1_HYPSF</name>
<feature type="region of interest" description="Disordered" evidence="1">
    <location>
        <begin position="219"/>
        <end position="238"/>
    </location>
</feature>
<evidence type="ECO:0000313" key="3">
    <source>
        <dbReference type="Proteomes" id="UP000054270"/>
    </source>
</evidence>
<protein>
    <submittedName>
        <fullName evidence="2">Uncharacterized protein</fullName>
    </submittedName>
</protein>
<organism evidence="2 3">
    <name type="scientific">Hypholoma sublateritium (strain FD-334 SS-4)</name>
    <dbReference type="NCBI Taxonomy" id="945553"/>
    <lineage>
        <taxon>Eukaryota</taxon>
        <taxon>Fungi</taxon>
        <taxon>Dikarya</taxon>
        <taxon>Basidiomycota</taxon>
        <taxon>Agaricomycotina</taxon>
        <taxon>Agaricomycetes</taxon>
        <taxon>Agaricomycetidae</taxon>
        <taxon>Agaricales</taxon>
        <taxon>Agaricineae</taxon>
        <taxon>Strophariaceae</taxon>
        <taxon>Hypholoma</taxon>
    </lineage>
</organism>
<dbReference type="OrthoDB" id="194358at2759"/>
<dbReference type="SUPFAM" id="SSF48403">
    <property type="entry name" value="Ankyrin repeat"/>
    <property type="match status" value="1"/>
</dbReference>
<dbReference type="InterPro" id="IPR036770">
    <property type="entry name" value="Ankyrin_rpt-contain_sf"/>
</dbReference>
<feature type="region of interest" description="Disordered" evidence="1">
    <location>
        <begin position="186"/>
        <end position="213"/>
    </location>
</feature>
<dbReference type="Gene3D" id="1.25.40.20">
    <property type="entry name" value="Ankyrin repeat-containing domain"/>
    <property type="match status" value="1"/>
</dbReference>
<dbReference type="EMBL" id="KN817691">
    <property type="protein sequence ID" value="KJA14181.1"/>
    <property type="molecule type" value="Genomic_DNA"/>
</dbReference>
<evidence type="ECO:0000313" key="2">
    <source>
        <dbReference type="EMBL" id="KJA14181.1"/>
    </source>
</evidence>
<feature type="compositionally biased region" description="Basic and acidic residues" evidence="1">
    <location>
        <begin position="190"/>
        <end position="200"/>
    </location>
</feature>